<evidence type="ECO:0000259" key="3">
    <source>
        <dbReference type="PROSITE" id="PS51459"/>
    </source>
</evidence>
<dbReference type="RefSeq" id="WP_043346360.1">
    <property type="nucleotide sequence ID" value="NZ_CP010536.1"/>
</dbReference>
<accession>A0A0C4YFI9</accession>
<protein>
    <submittedName>
        <fullName evidence="4">Filamentation induced by cAMP protein Fic</fullName>
    </submittedName>
</protein>
<keyword evidence="2" id="KW-0067">ATP-binding</keyword>
<dbReference type="OrthoDB" id="9813719at2"/>
<dbReference type="PROSITE" id="PS51459">
    <property type="entry name" value="FIDO"/>
    <property type="match status" value="1"/>
</dbReference>
<sequence>MTTEWMGYKWLSEHYNVTPVQDFQITSEIGAARRSVVNDGKTLETYPTASRQEPTLQSHLTYALRHEGVHLEFLARLFDVLPEAELAAWLNSERTGQYARRVGFLYEWLTGRRIAGVETVTGGNYVDAIDPEAYVTATEATRNTRWRVRDNLPGNRHFCPLVRRTPEIREAQHYDCAARLDELNAEFGGNILMRSAVWLTIKESKSSFAIEHEQDQKDRIRRFAAVMERRIGEYPALLSPDTLADLQREIVSERSTISRFGLRASPVFVGETHRFEQIVHYVAPHWDQLPELLRGLEVFLERTAGQSSVVRAGTAAFAFVFIHPLADGNGRIHRFIINDVLRRDGAVPRPFILPISAVITEKPQNIARYDQILERFSKPLMARYGDLCAFTPTRRLYPDGVQSNFEFAGYDAALPAWRYPDLTAQAEYMADVIDRTIRQEMRMEAGILQEWTTARRMVKDIIDGPDADIDRIIRSIRDNQGAVSNKLRKEFPVLESAEIVEDLVGVLKIAFKNLDRGSLVDDVP</sequence>
<dbReference type="SUPFAM" id="SSF140931">
    <property type="entry name" value="Fic-like"/>
    <property type="match status" value="1"/>
</dbReference>
<evidence type="ECO:0000256" key="1">
    <source>
        <dbReference type="PIRSR" id="PIRSR640198-1"/>
    </source>
</evidence>
<dbReference type="PANTHER" id="PTHR13504">
    <property type="entry name" value="FIDO DOMAIN-CONTAINING PROTEIN DDB_G0283145"/>
    <property type="match status" value="1"/>
</dbReference>
<keyword evidence="5" id="KW-1185">Reference proteome</keyword>
<dbReference type="InterPro" id="IPR040198">
    <property type="entry name" value="Fido_containing"/>
</dbReference>
<dbReference type="PANTHER" id="PTHR13504:SF38">
    <property type="entry name" value="FIDO DOMAIN-CONTAINING PROTEIN"/>
    <property type="match status" value="1"/>
</dbReference>
<dbReference type="Proteomes" id="UP000031843">
    <property type="component" value="Chromosome main"/>
</dbReference>
<gene>
    <name evidence="4" type="ORF">RR42_m2109</name>
</gene>
<dbReference type="EMBL" id="CP010536">
    <property type="protein sequence ID" value="AJG19501.1"/>
    <property type="molecule type" value="Genomic_DNA"/>
</dbReference>
<organism evidence="4 5">
    <name type="scientific">Cupriavidus basilensis</name>
    <dbReference type="NCBI Taxonomy" id="68895"/>
    <lineage>
        <taxon>Bacteria</taxon>
        <taxon>Pseudomonadati</taxon>
        <taxon>Pseudomonadota</taxon>
        <taxon>Betaproteobacteria</taxon>
        <taxon>Burkholderiales</taxon>
        <taxon>Burkholderiaceae</taxon>
        <taxon>Cupriavidus</taxon>
    </lineage>
</organism>
<dbReference type="GO" id="GO:0005524">
    <property type="term" value="F:ATP binding"/>
    <property type="evidence" value="ECO:0007669"/>
    <property type="project" value="UniProtKB-KW"/>
</dbReference>
<reference evidence="4 5" key="1">
    <citation type="journal article" date="2015" name="Genome Announc.">
        <title>Complete Genome Sequence of Cupriavidus basilensis 4G11, Isolated from the Oak Ridge Field Research Center Site.</title>
        <authorList>
            <person name="Ray J."/>
            <person name="Waters R.J."/>
            <person name="Skerker J.M."/>
            <person name="Kuehl J.V."/>
            <person name="Price M.N."/>
            <person name="Huang J."/>
            <person name="Chakraborty R."/>
            <person name="Arkin A.P."/>
            <person name="Deutschbauer A."/>
        </authorList>
    </citation>
    <scope>NUCLEOTIDE SEQUENCE [LARGE SCALE GENOMIC DNA]</scope>
    <source>
        <strain evidence="4">4G11</strain>
    </source>
</reference>
<feature type="domain" description="Fido" evidence="3">
    <location>
        <begin position="238"/>
        <end position="393"/>
    </location>
</feature>
<keyword evidence="2" id="KW-0547">Nucleotide-binding</keyword>
<evidence type="ECO:0000313" key="4">
    <source>
        <dbReference type="EMBL" id="AJG19501.1"/>
    </source>
</evidence>
<proteinExistence type="predicted"/>
<feature type="binding site" evidence="2">
    <location>
        <begin position="327"/>
        <end position="334"/>
    </location>
    <ligand>
        <name>ATP</name>
        <dbReference type="ChEBI" id="CHEBI:30616"/>
    </ligand>
</feature>
<evidence type="ECO:0000313" key="5">
    <source>
        <dbReference type="Proteomes" id="UP000031843"/>
    </source>
</evidence>
<dbReference type="Gene3D" id="1.10.3290.10">
    <property type="entry name" value="Fido-like domain"/>
    <property type="match status" value="1"/>
</dbReference>
<dbReference type="InterPro" id="IPR036597">
    <property type="entry name" value="Fido-like_dom_sf"/>
</dbReference>
<evidence type="ECO:0000256" key="2">
    <source>
        <dbReference type="PIRSR" id="PIRSR640198-2"/>
    </source>
</evidence>
<dbReference type="AlphaFoldDB" id="A0A0C4YFI9"/>
<name>A0A0C4YFI9_9BURK</name>
<dbReference type="KEGG" id="cbw:RR42_m2109"/>
<feature type="active site" evidence="1">
    <location>
        <position position="323"/>
    </location>
</feature>
<dbReference type="InterPro" id="IPR003812">
    <property type="entry name" value="Fido"/>
</dbReference>
<dbReference type="Pfam" id="PF02661">
    <property type="entry name" value="Fic"/>
    <property type="match status" value="1"/>
</dbReference>